<name>A0A0D8BSR6_GEOKU</name>
<gene>
    <name evidence="2" type="ORF">LG52_870</name>
</gene>
<evidence type="ECO:0000313" key="2">
    <source>
        <dbReference type="EMBL" id="KJE27223.1"/>
    </source>
</evidence>
<comment type="caution">
    <text evidence="2">The sequence shown here is derived from an EMBL/GenBank/DDBJ whole genome shotgun (WGS) entry which is preliminary data.</text>
</comment>
<evidence type="ECO:0000256" key="1">
    <source>
        <dbReference type="SAM" id="Phobius"/>
    </source>
</evidence>
<proteinExistence type="predicted"/>
<feature type="transmembrane region" description="Helical" evidence="1">
    <location>
        <begin position="81"/>
        <end position="100"/>
    </location>
</feature>
<keyword evidence="1" id="KW-0812">Transmembrane</keyword>
<organism evidence="2 3">
    <name type="scientific">Geobacillus kaustophilus</name>
    <dbReference type="NCBI Taxonomy" id="1462"/>
    <lineage>
        <taxon>Bacteria</taxon>
        <taxon>Bacillati</taxon>
        <taxon>Bacillota</taxon>
        <taxon>Bacilli</taxon>
        <taxon>Bacillales</taxon>
        <taxon>Anoxybacillaceae</taxon>
        <taxon>Geobacillus</taxon>
        <taxon>Geobacillus thermoleovorans group</taxon>
    </lineage>
</organism>
<reference evidence="2 3" key="1">
    <citation type="submission" date="2015-01" db="EMBL/GenBank/DDBJ databases">
        <authorList>
            <person name="Filippidou S."/>
            <person name="Jeanneret N."/>
            <person name="Russel-Delif L."/>
            <person name="Junier T."/>
            <person name="Wunderlin T."/>
            <person name="Molina V."/>
            <person name="Johnson S.L."/>
            <person name="Davenport K.W."/>
            <person name="Chain P.S."/>
            <person name="Dorador C."/>
            <person name="Junier P."/>
        </authorList>
    </citation>
    <scope>NUCLEOTIDE SEQUENCE [LARGE SCALE GENOMIC DNA]</scope>
    <source>
        <strain evidence="2 3">Et7/4</strain>
    </source>
</reference>
<evidence type="ECO:0000313" key="3">
    <source>
        <dbReference type="Proteomes" id="UP000032522"/>
    </source>
</evidence>
<dbReference type="AlphaFoldDB" id="A0A0D8BSR6"/>
<dbReference type="Proteomes" id="UP000032522">
    <property type="component" value="Unassembled WGS sequence"/>
</dbReference>
<accession>A0A0D8BSR6</accession>
<sequence length="192" mass="21210">MNGSYDNSLLRLGKFGWLSRIEQRAVASVNRQRVAPTHPASSNKLAEEGAAALSRRSGVRVSSGTPFTYGRNAWKCVKESLLLRATGSAGAVIGGFIFYFSEIRKNPIVFEKILREFCMGIRKASFAFAGEEAFSFHCFVRSLLFLIIPRRSFTANCRSCEKLIPSASAASFNHLGIVNVFLIDLFSISSRI</sequence>
<dbReference type="EMBL" id="JYBP01000003">
    <property type="protein sequence ID" value="KJE27223.1"/>
    <property type="molecule type" value="Genomic_DNA"/>
</dbReference>
<keyword evidence="1" id="KW-1133">Transmembrane helix</keyword>
<keyword evidence="1" id="KW-0472">Membrane</keyword>
<protein>
    <submittedName>
        <fullName evidence="2">Uncharacterized protein</fullName>
    </submittedName>
</protein>